<comment type="caution">
    <text evidence="2">The sequence shown here is derived from an EMBL/GenBank/DDBJ whole genome shotgun (WGS) entry which is preliminary data.</text>
</comment>
<keyword evidence="1" id="KW-0812">Transmembrane</keyword>
<dbReference type="STRING" id="1801756.A3C67_02390"/>
<evidence type="ECO:0000313" key="2">
    <source>
        <dbReference type="EMBL" id="OGI76456.1"/>
    </source>
</evidence>
<sequence length="75" mass="8755">MQLSFPSGRFAAFFFTKIFILYAVSIYAMADIAFMSREIKIHINLHCTAHHYKSRGNIMSECFSRDCEKIDMRVP</sequence>
<reference evidence="2 3" key="1">
    <citation type="journal article" date="2016" name="Nat. Commun.">
        <title>Thousands of microbial genomes shed light on interconnected biogeochemical processes in an aquifer system.</title>
        <authorList>
            <person name="Anantharaman K."/>
            <person name="Brown C.T."/>
            <person name="Hug L.A."/>
            <person name="Sharon I."/>
            <person name="Castelle C.J."/>
            <person name="Probst A.J."/>
            <person name="Thomas B.C."/>
            <person name="Singh A."/>
            <person name="Wilkins M.J."/>
            <person name="Karaoz U."/>
            <person name="Brodie E.L."/>
            <person name="Williams K.H."/>
            <person name="Hubbard S.S."/>
            <person name="Banfield J.F."/>
        </authorList>
    </citation>
    <scope>NUCLEOTIDE SEQUENCE [LARGE SCALE GENOMIC DNA]</scope>
</reference>
<name>A0A1F6W3V0_9BACT</name>
<keyword evidence="1" id="KW-1133">Transmembrane helix</keyword>
<feature type="transmembrane region" description="Helical" evidence="1">
    <location>
        <begin position="12"/>
        <end position="34"/>
    </location>
</feature>
<evidence type="ECO:0000256" key="1">
    <source>
        <dbReference type="SAM" id="Phobius"/>
    </source>
</evidence>
<protein>
    <submittedName>
        <fullName evidence="2">Uncharacterized protein</fullName>
    </submittedName>
</protein>
<proteinExistence type="predicted"/>
<evidence type="ECO:0000313" key="3">
    <source>
        <dbReference type="Proteomes" id="UP000179275"/>
    </source>
</evidence>
<keyword evidence="1" id="KW-0472">Membrane</keyword>
<dbReference type="Proteomes" id="UP000179275">
    <property type="component" value="Unassembled WGS sequence"/>
</dbReference>
<organism evidence="2 3">
    <name type="scientific">Candidatus Nomurabacteria bacterium RIFCSPHIGHO2_02_FULL_42_19</name>
    <dbReference type="NCBI Taxonomy" id="1801756"/>
    <lineage>
        <taxon>Bacteria</taxon>
        <taxon>Candidatus Nomuraibacteriota</taxon>
    </lineage>
</organism>
<accession>A0A1F6W3V0</accession>
<gene>
    <name evidence="2" type="ORF">A3C67_02390</name>
</gene>
<dbReference type="EMBL" id="MFUG01000003">
    <property type="protein sequence ID" value="OGI76456.1"/>
    <property type="molecule type" value="Genomic_DNA"/>
</dbReference>
<dbReference type="AlphaFoldDB" id="A0A1F6W3V0"/>